<evidence type="ECO:0000256" key="1">
    <source>
        <dbReference type="SAM" id="MobiDB-lite"/>
    </source>
</evidence>
<gene>
    <name evidence="2" type="ORF">DCAF_LOCUS11096</name>
</gene>
<protein>
    <recommendedName>
        <fullName evidence="4">Transposase</fullName>
    </recommendedName>
</protein>
<organism evidence="2 3">
    <name type="scientific">Dovyalis caffra</name>
    <dbReference type="NCBI Taxonomy" id="77055"/>
    <lineage>
        <taxon>Eukaryota</taxon>
        <taxon>Viridiplantae</taxon>
        <taxon>Streptophyta</taxon>
        <taxon>Embryophyta</taxon>
        <taxon>Tracheophyta</taxon>
        <taxon>Spermatophyta</taxon>
        <taxon>Magnoliopsida</taxon>
        <taxon>eudicotyledons</taxon>
        <taxon>Gunneridae</taxon>
        <taxon>Pentapetalae</taxon>
        <taxon>rosids</taxon>
        <taxon>fabids</taxon>
        <taxon>Malpighiales</taxon>
        <taxon>Salicaceae</taxon>
        <taxon>Flacourtieae</taxon>
        <taxon>Dovyalis</taxon>
    </lineage>
</organism>
<keyword evidence="3" id="KW-1185">Reference proteome</keyword>
<proteinExistence type="predicted"/>
<name>A0AAV1RH63_9ROSI</name>
<accession>A0AAV1RH63</accession>
<comment type="caution">
    <text evidence="2">The sequence shown here is derived from an EMBL/GenBank/DDBJ whole genome shotgun (WGS) entry which is preliminary data.</text>
</comment>
<dbReference type="AlphaFoldDB" id="A0AAV1RH63"/>
<reference evidence="2 3" key="1">
    <citation type="submission" date="2024-01" db="EMBL/GenBank/DDBJ databases">
        <authorList>
            <person name="Waweru B."/>
        </authorList>
    </citation>
    <scope>NUCLEOTIDE SEQUENCE [LARGE SCALE GENOMIC DNA]</scope>
</reference>
<dbReference type="EMBL" id="CAWUPB010000994">
    <property type="protein sequence ID" value="CAK7336091.1"/>
    <property type="molecule type" value="Genomic_DNA"/>
</dbReference>
<dbReference type="Proteomes" id="UP001314170">
    <property type="component" value="Unassembled WGS sequence"/>
</dbReference>
<evidence type="ECO:0000313" key="3">
    <source>
        <dbReference type="Proteomes" id="UP001314170"/>
    </source>
</evidence>
<sequence>MFGHDHDNYENILIKWCKFLKKRAFFGKKRSGKNAIAKENAGRPQNPLDWTPYLERNVSADDTS</sequence>
<evidence type="ECO:0000313" key="2">
    <source>
        <dbReference type="EMBL" id="CAK7336091.1"/>
    </source>
</evidence>
<feature type="region of interest" description="Disordered" evidence="1">
    <location>
        <begin position="33"/>
        <end position="64"/>
    </location>
</feature>
<evidence type="ECO:0008006" key="4">
    <source>
        <dbReference type="Google" id="ProtNLM"/>
    </source>
</evidence>